<dbReference type="EMBL" id="NXLS01000001">
    <property type="protein sequence ID" value="RDU64551.1"/>
    <property type="molecule type" value="Genomic_DNA"/>
</dbReference>
<protein>
    <submittedName>
        <fullName evidence="1">Uncharacterized protein</fullName>
    </submittedName>
</protein>
<dbReference type="RefSeq" id="WP_115550886.1">
    <property type="nucleotide sequence ID" value="NZ_CAPHNE010000089.1"/>
</dbReference>
<keyword evidence="2" id="KW-1185">Reference proteome</keyword>
<evidence type="ECO:0000313" key="2">
    <source>
        <dbReference type="Proteomes" id="UP000256650"/>
    </source>
</evidence>
<sequence length="65" mass="7836">MKYFVYEKNLSNTCFYKKSFKILKEAREYTKTHKPPLFRCFVISRGKDILDSILKAEKGVKIWQK</sequence>
<comment type="caution">
    <text evidence="1">The sequence shown here is derived from an EMBL/GenBank/DDBJ whole genome shotgun (WGS) entry which is preliminary data.</text>
</comment>
<reference evidence="1 2" key="1">
    <citation type="submission" date="2018-04" db="EMBL/GenBank/DDBJ databases">
        <title>Novel Campyloabacter and Helicobacter Species and Strains.</title>
        <authorList>
            <person name="Mannion A.J."/>
            <person name="Shen Z."/>
            <person name="Fox J.G."/>
        </authorList>
    </citation>
    <scope>NUCLEOTIDE SEQUENCE [LARGE SCALE GENOMIC DNA]</scope>
    <source>
        <strain evidence="1 2">MIT 99-5101</strain>
    </source>
</reference>
<dbReference type="AlphaFoldDB" id="A0A3D8IJ06"/>
<accession>A0A3D8IJ06</accession>
<gene>
    <name evidence="1" type="ORF">CQA43_01785</name>
</gene>
<dbReference type="GeneID" id="82535019"/>
<organism evidence="1 2">
    <name type="scientific">Helicobacter ganmani</name>
    <dbReference type="NCBI Taxonomy" id="60246"/>
    <lineage>
        <taxon>Bacteria</taxon>
        <taxon>Pseudomonadati</taxon>
        <taxon>Campylobacterota</taxon>
        <taxon>Epsilonproteobacteria</taxon>
        <taxon>Campylobacterales</taxon>
        <taxon>Helicobacteraceae</taxon>
        <taxon>Helicobacter</taxon>
    </lineage>
</organism>
<name>A0A3D8IJ06_9HELI</name>
<proteinExistence type="predicted"/>
<evidence type="ECO:0000313" key="1">
    <source>
        <dbReference type="EMBL" id="RDU64551.1"/>
    </source>
</evidence>
<dbReference type="Proteomes" id="UP000256650">
    <property type="component" value="Unassembled WGS sequence"/>
</dbReference>